<dbReference type="Pfam" id="PF00106">
    <property type="entry name" value="adh_short"/>
    <property type="match status" value="1"/>
</dbReference>
<evidence type="ECO:0000256" key="2">
    <source>
        <dbReference type="SAM" id="MobiDB-lite"/>
    </source>
</evidence>
<dbReference type="PRINTS" id="PR00081">
    <property type="entry name" value="GDHRDH"/>
</dbReference>
<dbReference type="InterPro" id="IPR002347">
    <property type="entry name" value="SDR_fam"/>
</dbReference>
<dbReference type="PANTHER" id="PTHR42760:SF135">
    <property type="entry name" value="BLL7886 PROTEIN"/>
    <property type="match status" value="1"/>
</dbReference>
<gene>
    <name evidence="3" type="ORF">UFOPK2754_01621</name>
    <name evidence="4" type="ORF">UFOPK3967_01385</name>
</gene>
<comment type="similarity">
    <text evidence="1">Belongs to the short-chain dehydrogenases/reductases (SDR) family.</text>
</comment>
<dbReference type="Gene3D" id="3.40.50.720">
    <property type="entry name" value="NAD(P)-binding Rossmann-like Domain"/>
    <property type="match status" value="1"/>
</dbReference>
<dbReference type="InterPro" id="IPR036291">
    <property type="entry name" value="NAD(P)-bd_dom_sf"/>
</dbReference>
<dbReference type="PANTHER" id="PTHR42760">
    <property type="entry name" value="SHORT-CHAIN DEHYDROGENASES/REDUCTASES FAMILY MEMBER"/>
    <property type="match status" value="1"/>
</dbReference>
<evidence type="ECO:0000313" key="3">
    <source>
        <dbReference type="EMBL" id="CAB4747781.1"/>
    </source>
</evidence>
<dbReference type="PROSITE" id="PS00061">
    <property type="entry name" value="ADH_SHORT"/>
    <property type="match status" value="1"/>
</dbReference>
<dbReference type="SUPFAM" id="SSF51735">
    <property type="entry name" value="NAD(P)-binding Rossmann-fold domains"/>
    <property type="match status" value="1"/>
</dbReference>
<protein>
    <submittedName>
        <fullName evidence="3">Unannotated protein</fullName>
    </submittedName>
</protein>
<feature type="region of interest" description="Disordered" evidence="2">
    <location>
        <begin position="277"/>
        <end position="302"/>
    </location>
</feature>
<reference evidence="3" key="1">
    <citation type="submission" date="2020-05" db="EMBL/GenBank/DDBJ databases">
        <authorList>
            <person name="Chiriac C."/>
            <person name="Salcher M."/>
            <person name="Ghai R."/>
            <person name="Kavagutti S V."/>
        </authorList>
    </citation>
    <scope>NUCLEOTIDE SEQUENCE</scope>
</reference>
<dbReference type="EMBL" id="CAEZYR010000055">
    <property type="protein sequence ID" value="CAB4747781.1"/>
    <property type="molecule type" value="Genomic_DNA"/>
</dbReference>
<accession>A0A6J6TK65</accession>
<dbReference type="GO" id="GO:0016616">
    <property type="term" value="F:oxidoreductase activity, acting on the CH-OH group of donors, NAD or NADP as acceptor"/>
    <property type="evidence" value="ECO:0007669"/>
    <property type="project" value="TreeGrafter"/>
</dbReference>
<dbReference type="CDD" id="cd05233">
    <property type="entry name" value="SDR_c"/>
    <property type="match status" value="1"/>
</dbReference>
<organism evidence="3">
    <name type="scientific">freshwater metagenome</name>
    <dbReference type="NCBI Taxonomy" id="449393"/>
    <lineage>
        <taxon>unclassified sequences</taxon>
        <taxon>metagenomes</taxon>
        <taxon>ecological metagenomes</taxon>
    </lineage>
</organism>
<sequence length="302" mass="31368">MTRQAEGRVALITGASRGIGQAVAVRLAAEGATVALIGRGDNRSTNLAGSLDETVEMIRCVSDQPAIVVRADIADTSADKRELVADVARRAGAVPDVLVHSAAAPREFGGGNPSVPFADLSRDFFQRTVDVNVWAFWSLAQAMIPGMRERGAGWILAISSVQAAPRPSPVTTAPAAMGGSCAYGGTKAFLDRIVTGAAQELYVDNIAVNALAPTGPVKTPLSSTVVADPPGGWEPMETMVEAALALCTGDPRVLTSRVAYSVPLLTELGRRVASLDGSTDHAGWQPGNADPPADYPGYLRGH</sequence>
<dbReference type="AlphaFoldDB" id="A0A6J6TK65"/>
<dbReference type="EMBL" id="CAFBOS010000076">
    <property type="protein sequence ID" value="CAB4996829.1"/>
    <property type="molecule type" value="Genomic_DNA"/>
</dbReference>
<evidence type="ECO:0000256" key="1">
    <source>
        <dbReference type="ARBA" id="ARBA00006484"/>
    </source>
</evidence>
<name>A0A6J6TK65_9ZZZZ</name>
<proteinExistence type="inferred from homology"/>
<dbReference type="InterPro" id="IPR020904">
    <property type="entry name" value="Sc_DH/Rdtase_CS"/>
</dbReference>
<evidence type="ECO:0000313" key="4">
    <source>
        <dbReference type="EMBL" id="CAB4996829.1"/>
    </source>
</evidence>
<dbReference type="GO" id="GO:0030497">
    <property type="term" value="P:fatty acid elongation"/>
    <property type="evidence" value="ECO:0007669"/>
    <property type="project" value="TreeGrafter"/>
</dbReference>